<comment type="caution">
    <text evidence="5">The sequence shown here is derived from an EMBL/GenBank/DDBJ whole genome shotgun (WGS) entry which is preliminary data.</text>
</comment>
<dbReference type="PANTHER" id="PTHR31344">
    <property type="entry name" value="NUCLEAR PORE COMPLEX PROTEIN NUP205"/>
    <property type="match status" value="1"/>
</dbReference>
<dbReference type="GO" id="GO:0044611">
    <property type="term" value="C:nuclear pore inner ring"/>
    <property type="evidence" value="ECO:0007669"/>
    <property type="project" value="TreeGrafter"/>
</dbReference>
<dbReference type="PANTHER" id="PTHR31344:SF0">
    <property type="entry name" value="NUCLEAR PORE COMPLEX PROTEIN NUP205"/>
    <property type="match status" value="1"/>
</dbReference>
<dbReference type="Proteomes" id="UP000789390">
    <property type="component" value="Unassembled WGS sequence"/>
</dbReference>
<evidence type="ECO:0000313" key="5">
    <source>
        <dbReference type="EMBL" id="CAH0099738.1"/>
    </source>
</evidence>
<keyword evidence="4" id="KW-0539">Nucleus</keyword>
<evidence type="ECO:0000313" key="6">
    <source>
        <dbReference type="Proteomes" id="UP000789390"/>
    </source>
</evidence>
<evidence type="ECO:0008006" key="7">
    <source>
        <dbReference type="Google" id="ProtNLM"/>
    </source>
</evidence>
<keyword evidence="6" id="KW-1185">Reference proteome</keyword>
<dbReference type="GO" id="GO:0006999">
    <property type="term" value="P:nuclear pore organization"/>
    <property type="evidence" value="ECO:0007669"/>
    <property type="project" value="TreeGrafter"/>
</dbReference>
<dbReference type="OrthoDB" id="2019644at2759"/>
<comment type="similarity">
    <text evidence="2">Belongs to the NUP186/NUP192/NUP205 family.</text>
</comment>
<keyword evidence="3" id="KW-0813">Transport</keyword>
<proteinExistence type="inferred from homology"/>
<name>A0A8J2WB07_9CRUS</name>
<dbReference type="Pfam" id="PF11894">
    <property type="entry name" value="Nup192"/>
    <property type="match status" value="1"/>
</dbReference>
<dbReference type="GO" id="GO:0017056">
    <property type="term" value="F:structural constituent of nuclear pore"/>
    <property type="evidence" value="ECO:0007669"/>
    <property type="project" value="TreeGrafter"/>
</dbReference>
<organism evidence="5 6">
    <name type="scientific">Daphnia galeata</name>
    <dbReference type="NCBI Taxonomy" id="27404"/>
    <lineage>
        <taxon>Eukaryota</taxon>
        <taxon>Metazoa</taxon>
        <taxon>Ecdysozoa</taxon>
        <taxon>Arthropoda</taxon>
        <taxon>Crustacea</taxon>
        <taxon>Branchiopoda</taxon>
        <taxon>Diplostraca</taxon>
        <taxon>Cladocera</taxon>
        <taxon>Anomopoda</taxon>
        <taxon>Daphniidae</taxon>
        <taxon>Daphnia</taxon>
    </lineage>
</organism>
<sequence length="1874" mass="209679">MWTKSKDLHRLVEDTINNQQFNCIDNLEKALKNHRSDFSALLKQPAKNVDDRNLLLKSVKEPVLFPGRKTTASLEQSFVDEALIISDMFNLNENVAVDLLHTAEQQMHYYPDLTRGLISVLLYYDARRAIVNSLKILIQSRKGISWAVDTSEQVVDLITDYTVKLVKKGLVDQIIALLSQLNLEKEINLLHENRALGGPKHRRQVQDFFTEIRQSLTDIVFCLAAQNGLSRDDTLLLVNYLSSVEQIDNVNVTLFMALLYAVDISVIVRTEESEDVVRLLPITSETAFIATIHKRLTEPLPWKNIGLQASVQLAWAVTLATFRSLSSGLCAPIQTQVDEDEAILDVALEGKALNFLSHLLQTKNHIYKEEFYLRRLHSLVTDLIVQMPLKIKDLRNKADEVARNIFVYQQEGLEPPSNLPLDFQWLLNFIAVLYGEDPLELELCLEFWSSDIANAGVNYRVSQRQMALYKFIRLAGDLLPPSLYISYASMLCGLSNGKRAAHQSFTLLKQNSNGGQSNLISWEHFFSSLHRYFNSLRQESLPVPDTIYRHKPLTKGITPQEVQGLQVVLKLMRIVLHHDPVARISLAENPTWIPLVVMIGLLGCAVPLSLKGEIMEVLSAFAQSPDIAYTLWNSIEIAQILSTTNIVSTNVKGLHTELEDVESRAEEYPLTRAFLKLLDVMTDTSIPTNLGTGHRTPGFDPYLFYVKDSVFLKFSGRAYRNETEKWQIGNACVKLFLKLLSNYEPSVEDFQDSYIELPSGGNAIRCKPPGYHLLVQCLHDSNFLRLLLHVVDEGCRVLDLYTPTPGIQELETLTLNVLLLLKRVLQLQEEFVELIRRLGSALRVVTLDSLLLGINSRTGKPDHMVNIGKLVTLNQHLPQHALVALHIIRRVAAIPSTQNQLLALYTKSSALTTAIRHGFVEALEMEDPHDSSSIPADQDGETLYAGQGCRLVVLHLLSEGVNLPHPSFAHFLLGFSIQAPLSKTILQQPGIRDQPRTCLHALLGILEKNITVDGHSSGVNLRAIELAYKLLYQLCSHPNLSDVMLRFLRSSNFLGRQVAALPFAPDKCEFSQLSQMSWLLKSVAVEVKIASDKGLQSHMSRLASLFLYEVDETAESITMGDITDRSLLSGTSFLGTQDQLVMRSRPKIAVLLDAVNLKASELIPPTMEFFDPGAIEALVKQCEITSEEEVQLTKIALLQNRLRSELANLTNVALGQRQLIVQEVQNILSFVVQRNDIRLELSARRFYLEGWRQVLECLLATGSLNDLSYTHRWNILTQITQDIFTKCLAAENTLPDLVHYLSGVMVILLAGLRTCALEGVGESGSSSGATQTPSDYVRCLDGTILRTPNVRSVGTSRGGSTSTVNVIQRQLVDWILRASGSAHRVRTNLYSALLNSLRISNHTAEFYKLTDASLLQTLVRDCSSGHDVQRMLALSLLDQLAAADNQGPIASFLSSQGYLKHMVNSLLQLDAGLVGALEMQPNMDGLRTLYVYESQMGLLTRLASSQKGALVLLESGIFQRLSEMSVFSQRPEVTSGTMENAPFIPDIAHRFHQILFPALQLSNTMLTALGSRHRTGSSEVIHFLLSHSDTVSAILRNRNLVPVSSQLEETALLTAVISRAAGWNTVLEESPAAMEVRGQLSRLEQVTLNLLPVYILGENILSEFGLVSSKVCLQVAVNILKLARSLTTQNRAIFAPSFERPNKSCLSLGVLTKTLMSSSALLINAQEKSEICRRRLDSIQDLTTQQLAELLPSDTDEKLPAQVRRMIGAKTLEQELKNWDELLELCSLVLESATWLLWHHMEHFFQHKRSLAFGGSTSILSQEEFGRLKKEAPIHLNTILFKKMNECEQVYLHKKGRHGFVQALLRRVKRLLSV</sequence>
<accession>A0A8J2WB07</accession>
<protein>
    <recommendedName>
        <fullName evidence="7">Nuclear pore complex protein Nup205</fullName>
    </recommendedName>
</protein>
<evidence type="ECO:0000256" key="2">
    <source>
        <dbReference type="ARBA" id="ARBA00005892"/>
    </source>
</evidence>
<evidence type="ECO:0000256" key="4">
    <source>
        <dbReference type="ARBA" id="ARBA00023242"/>
    </source>
</evidence>
<evidence type="ECO:0000256" key="3">
    <source>
        <dbReference type="ARBA" id="ARBA00022448"/>
    </source>
</evidence>
<dbReference type="InterPro" id="IPR021827">
    <property type="entry name" value="Nup186/Nup192/Nup205"/>
</dbReference>
<dbReference type="EMBL" id="CAKKLH010000024">
    <property type="protein sequence ID" value="CAH0099738.1"/>
    <property type="molecule type" value="Genomic_DNA"/>
</dbReference>
<evidence type="ECO:0000256" key="1">
    <source>
        <dbReference type="ARBA" id="ARBA00004123"/>
    </source>
</evidence>
<gene>
    <name evidence="5" type="ORF">DGAL_LOCUS1896</name>
</gene>
<comment type="subcellular location">
    <subcellularLocation>
        <location evidence="1">Nucleus</location>
    </subcellularLocation>
</comment>
<reference evidence="5" key="1">
    <citation type="submission" date="2021-11" db="EMBL/GenBank/DDBJ databases">
        <authorList>
            <person name="Schell T."/>
        </authorList>
    </citation>
    <scope>NUCLEOTIDE SEQUENCE</scope>
    <source>
        <strain evidence="5">M5</strain>
    </source>
</reference>